<organism evidence="3 4">
    <name type="scientific">Saccharothrix hoggarensis</name>
    <dbReference type="NCBI Taxonomy" id="913853"/>
    <lineage>
        <taxon>Bacteria</taxon>
        <taxon>Bacillati</taxon>
        <taxon>Actinomycetota</taxon>
        <taxon>Actinomycetes</taxon>
        <taxon>Pseudonocardiales</taxon>
        <taxon>Pseudonocardiaceae</taxon>
        <taxon>Saccharothrix</taxon>
    </lineage>
</organism>
<keyword evidence="2" id="KW-1133">Transmembrane helix</keyword>
<feature type="region of interest" description="Disordered" evidence="1">
    <location>
        <begin position="73"/>
        <end position="126"/>
    </location>
</feature>
<feature type="transmembrane region" description="Helical" evidence="2">
    <location>
        <begin position="43"/>
        <end position="62"/>
    </location>
</feature>
<dbReference type="EMBL" id="JBHTLK010000195">
    <property type="protein sequence ID" value="MFD1150934.1"/>
    <property type="molecule type" value="Genomic_DNA"/>
</dbReference>
<evidence type="ECO:0000313" key="3">
    <source>
        <dbReference type="EMBL" id="MFD1150934.1"/>
    </source>
</evidence>
<dbReference type="RefSeq" id="WP_380727479.1">
    <property type="nucleotide sequence ID" value="NZ_JBHTLK010000195.1"/>
</dbReference>
<proteinExistence type="predicted"/>
<sequence>MRGLITPQRLAIAAACLVSLVVCCGLAYWQWERFSQAGGTFQNLGYVFQWPLFGLFPAFMVWRMRKLDARRKADEAAAAAQTSESTGSTDAADGDASPSPAEPVAAPSRPVVTVEPVRAPAHDDEDDELAAYNRMLAALHARDQR</sequence>
<evidence type="ECO:0008006" key="5">
    <source>
        <dbReference type="Google" id="ProtNLM"/>
    </source>
</evidence>
<protein>
    <recommendedName>
        <fullName evidence="5">DNA-binding transcriptional regulator of glucitol operon</fullName>
    </recommendedName>
</protein>
<feature type="transmembrane region" description="Helical" evidence="2">
    <location>
        <begin position="12"/>
        <end position="31"/>
    </location>
</feature>
<dbReference type="Proteomes" id="UP001597168">
    <property type="component" value="Unassembled WGS sequence"/>
</dbReference>
<reference evidence="4" key="1">
    <citation type="journal article" date="2019" name="Int. J. Syst. Evol. Microbiol.">
        <title>The Global Catalogue of Microorganisms (GCM) 10K type strain sequencing project: providing services to taxonomists for standard genome sequencing and annotation.</title>
        <authorList>
            <consortium name="The Broad Institute Genomics Platform"/>
            <consortium name="The Broad Institute Genome Sequencing Center for Infectious Disease"/>
            <person name="Wu L."/>
            <person name="Ma J."/>
        </authorList>
    </citation>
    <scope>NUCLEOTIDE SEQUENCE [LARGE SCALE GENOMIC DNA]</scope>
    <source>
        <strain evidence="4">CCUG 60214</strain>
    </source>
</reference>
<keyword evidence="2" id="KW-0472">Membrane</keyword>
<evidence type="ECO:0000313" key="4">
    <source>
        <dbReference type="Proteomes" id="UP001597168"/>
    </source>
</evidence>
<keyword evidence="2" id="KW-0812">Transmembrane</keyword>
<keyword evidence="4" id="KW-1185">Reference proteome</keyword>
<comment type="caution">
    <text evidence="3">The sequence shown here is derived from an EMBL/GenBank/DDBJ whole genome shotgun (WGS) entry which is preliminary data.</text>
</comment>
<evidence type="ECO:0000256" key="2">
    <source>
        <dbReference type="SAM" id="Phobius"/>
    </source>
</evidence>
<feature type="compositionally biased region" description="Low complexity" evidence="1">
    <location>
        <begin position="76"/>
        <end position="112"/>
    </location>
</feature>
<gene>
    <name evidence="3" type="ORF">ACFQ3T_27725</name>
</gene>
<accession>A0ABW3R1P5</accession>
<name>A0ABW3R1P5_9PSEU</name>
<evidence type="ECO:0000256" key="1">
    <source>
        <dbReference type="SAM" id="MobiDB-lite"/>
    </source>
</evidence>